<evidence type="ECO:0008006" key="5">
    <source>
        <dbReference type="Google" id="ProtNLM"/>
    </source>
</evidence>
<keyword evidence="2" id="KW-0732">Signal</keyword>
<accession>A8ZR83</accession>
<dbReference type="Proteomes" id="UP000002431">
    <property type="component" value="Plasmid pDGEO02"/>
</dbReference>
<name>A8ZR83_DEIGD</name>
<evidence type="ECO:0000256" key="1">
    <source>
        <dbReference type="SAM" id="Coils"/>
    </source>
</evidence>
<evidence type="ECO:0000256" key="2">
    <source>
        <dbReference type="SAM" id="SignalP"/>
    </source>
</evidence>
<organism evidence="3 4">
    <name type="scientific">Deinococcus geothermalis (strain DSM 11300 / CIP 105573 / AG-3a)</name>
    <dbReference type="NCBI Taxonomy" id="319795"/>
    <lineage>
        <taxon>Bacteria</taxon>
        <taxon>Thermotogati</taxon>
        <taxon>Deinococcota</taxon>
        <taxon>Deinococci</taxon>
        <taxon>Deinococcales</taxon>
        <taxon>Deinococcaceae</taxon>
        <taxon>Deinococcus</taxon>
    </lineage>
</organism>
<protein>
    <recommendedName>
        <fullName evidence="5">Conjugal transfer protein</fullName>
    </recommendedName>
</protein>
<evidence type="ECO:0000313" key="3">
    <source>
        <dbReference type="EMBL" id="ABW34992.1"/>
    </source>
</evidence>
<proteinExistence type="predicted"/>
<keyword evidence="3" id="KW-0614">Plasmid</keyword>
<feature type="coiled-coil region" evidence="1">
    <location>
        <begin position="172"/>
        <end position="199"/>
    </location>
</feature>
<dbReference type="KEGG" id="dge:Dgeo_2949"/>
<geneLocation type="plasmid" evidence="3 4">
    <name>pDGEO02</name>
</geneLocation>
<sequence length="313" mass="33504">MKRILLTTLALGIPASTSPALAINPGNLGQVGEVWQFVQQLQQWTKSLTDLQALKDSLFGDVNYQDIGQQLLGRALDAGLKYGGIDVKSYLGKLTEFQGRINELRGKLLAQAKGIVSLAFLDPKEDAFGMRGSLALNPNMAQNRFLAAKTIAQTTKDTSENTQMIADGVKLVEETKQTVQQTKDRADQAAKNASALTQAATTIQSTREGVQLLVRAQAEAIMSSTYNATALTTAISQQVRQQQVTNEQLSELVNGMLADRASAAKQALEEVRARQAQASAAGKQVQTVIDTAASGISTAFDVTDGAINVDSMF</sequence>
<evidence type="ECO:0000313" key="4">
    <source>
        <dbReference type="Proteomes" id="UP000002431"/>
    </source>
</evidence>
<dbReference type="RefSeq" id="WP_012173390.1">
    <property type="nucleotide sequence ID" value="NC_009939.1"/>
</dbReference>
<keyword evidence="4" id="KW-1185">Reference proteome</keyword>
<feature type="signal peptide" evidence="2">
    <location>
        <begin position="1"/>
        <end position="22"/>
    </location>
</feature>
<keyword evidence="1" id="KW-0175">Coiled coil</keyword>
<dbReference type="HOGENOM" id="CLU_887733_0_0_0"/>
<gene>
    <name evidence="3" type="ORF">Dgeo_2949</name>
</gene>
<reference evidence="3" key="1">
    <citation type="submission" date="2007-10" db="EMBL/GenBank/DDBJ databases">
        <title>Complete sequence of Plasmid2 pDGEO02 of Deinococcus geothermalis DSM 11300.</title>
        <authorList>
            <consortium name="US DOE Joint Genome Institute"/>
            <person name="Copeland A."/>
            <person name="Lucas S."/>
            <person name="Lapidus A."/>
            <person name="Barry K."/>
            <person name="Detter J.C."/>
            <person name="Glavina del Rio T."/>
            <person name="Hammon N."/>
            <person name="Israni S."/>
            <person name="Dalin E."/>
            <person name="Tice H."/>
            <person name="Pitluck S."/>
            <person name="Brettin T."/>
            <person name="Bruce D."/>
            <person name="Han C."/>
            <person name="Tapia R."/>
            <person name="Saunders E."/>
            <person name="Gilna P."/>
            <person name="Schmutz J."/>
            <person name="Larimer F."/>
            <person name="Land M."/>
            <person name="Hauser L."/>
            <person name="Kyrpides N."/>
            <person name="Kim E."/>
            <person name="Daly M.J."/>
            <person name="Fredrickson J.K."/>
            <person name="Makarova K.S."/>
            <person name="Gaidamakova E.K."/>
            <person name="Zhai M."/>
            <person name="Richardson P."/>
        </authorList>
    </citation>
    <scope>NUCLEOTIDE SEQUENCE [LARGE SCALE GENOMIC DNA]</scope>
    <source>
        <strain evidence="3">DSM 11300</strain>
        <plasmid evidence="3">pDGEO02</plasmid>
    </source>
</reference>
<dbReference type="AlphaFoldDB" id="A8ZR83"/>
<feature type="chain" id="PRO_5002734811" description="Conjugal transfer protein" evidence="2">
    <location>
        <begin position="23"/>
        <end position="313"/>
    </location>
</feature>
<dbReference type="EMBL" id="CP000856">
    <property type="protein sequence ID" value="ABW34992.1"/>
    <property type="molecule type" value="Genomic_DNA"/>
</dbReference>